<dbReference type="Proteomes" id="UP000198517">
    <property type="component" value="Unassembled WGS sequence"/>
</dbReference>
<dbReference type="OrthoDB" id="9882859at2"/>
<evidence type="ECO:0000256" key="1">
    <source>
        <dbReference type="SAM" id="Coils"/>
    </source>
</evidence>
<dbReference type="STRING" id="1071918.SAMN05421544_1288"/>
<evidence type="ECO:0000256" key="2">
    <source>
        <dbReference type="SAM" id="MobiDB-lite"/>
    </source>
</evidence>
<evidence type="ECO:0000313" key="4">
    <source>
        <dbReference type="EMBL" id="SDE79679.1"/>
    </source>
</evidence>
<protein>
    <submittedName>
        <fullName evidence="4">Uncharacterized protein</fullName>
    </submittedName>
</protein>
<dbReference type="RefSeq" id="WP_092738073.1">
    <property type="nucleotide sequence ID" value="NZ_FNAS01000028.1"/>
</dbReference>
<reference evidence="4 5" key="1">
    <citation type="submission" date="2016-10" db="EMBL/GenBank/DDBJ databases">
        <authorList>
            <person name="de Groot N.N."/>
        </authorList>
    </citation>
    <scope>NUCLEOTIDE SEQUENCE [LARGE SCALE GENOMIC DNA]</scope>
    <source>
        <strain evidence="4 5">DSM 24015</strain>
    </source>
</reference>
<keyword evidence="1" id="KW-0175">Coiled coil</keyword>
<feature type="compositionally biased region" description="Low complexity" evidence="2">
    <location>
        <begin position="30"/>
        <end position="45"/>
    </location>
</feature>
<proteinExistence type="predicted"/>
<evidence type="ECO:0000313" key="5">
    <source>
        <dbReference type="Proteomes" id="UP000198517"/>
    </source>
</evidence>
<feature type="transmembrane region" description="Helical" evidence="3">
    <location>
        <begin position="149"/>
        <end position="174"/>
    </location>
</feature>
<evidence type="ECO:0000256" key="3">
    <source>
        <dbReference type="SAM" id="Phobius"/>
    </source>
</evidence>
<keyword evidence="3" id="KW-1133">Transmembrane helix</keyword>
<keyword evidence="5" id="KW-1185">Reference proteome</keyword>
<feature type="region of interest" description="Disordered" evidence="2">
    <location>
        <begin position="23"/>
        <end position="46"/>
    </location>
</feature>
<keyword evidence="3" id="KW-0812">Transmembrane</keyword>
<sequence length="181" mass="20954">MKNILKILAFLVLFGCRTQTTQTEKRTEVQASSQSQTRQEESSVSNLLERQEDYQLSLKNFSYDFTLKSQDSTQPARIVEYREGKPYRMIEAKNAIYTEKKSQKDSTESRRVTELSAQINMLKTQVESQQEQIKATEKEIVKTKTSLRYLLLVWLGILFGIAFIGYSSGVFGVFKRLLNRD</sequence>
<feature type="coiled-coil region" evidence="1">
    <location>
        <begin position="112"/>
        <end position="146"/>
    </location>
</feature>
<keyword evidence="3" id="KW-0472">Membrane</keyword>
<gene>
    <name evidence="4" type="ORF">SAMN05421544_1288</name>
</gene>
<dbReference type="EMBL" id="FNAS01000028">
    <property type="protein sequence ID" value="SDE79679.1"/>
    <property type="molecule type" value="Genomic_DNA"/>
</dbReference>
<name>A0A1G7FUX2_9FLAO</name>
<dbReference type="AlphaFoldDB" id="A0A1G7FUX2"/>
<accession>A0A1G7FUX2</accession>
<organism evidence="4 5">
    <name type="scientific">Riemerella columbipharyngis</name>
    <dbReference type="NCBI Taxonomy" id="1071918"/>
    <lineage>
        <taxon>Bacteria</taxon>
        <taxon>Pseudomonadati</taxon>
        <taxon>Bacteroidota</taxon>
        <taxon>Flavobacteriia</taxon>
        <taxon>Flavobacteriales</taxon>
        <taxon>Weeksellaceae</taxon>
        <taxon>Riemerella</taxon>
    </lineage>
</organism>